<dbReference type="PANTHER" id="PTHR45886">
    <property type="entry name" value="NUCLEAR HORMONE RECEPTOR FAMILY-RELATED-RELATED"/>
    <property type="match status" value="1"/>
</dbReference>
<evidence type="ECO:0000256" key="9">
    <source>
        <dbReference type="ARBA" id="ARBA00023242"/>
    </source>
</evidence>
<keyword evidence="5" id="KW-0805">Transcription regulation</keyword>
<dbReference type="InterPro" id="IPR035500">
    <property type="entry name" value="NHR-like_dom_sf"/>
</dbReference>
<keyword evidence="14" id="KW-1185">Reference proteome</keyword>
<proteinExistence type="inferred from homology"/>
<evidence type="ECO:0000256" key="5">
    <source>
        <dbReference type="ARBA" id="ARBA00023015"/>
    </source>
</evidence>
<evidence type="ECO:0000259" key="12">
    <source>
        <dbReference type="PROSITE" id="PS51843"/>
    </source>
</evidence>
<evidence type="ECO:0000256" key="6">
    <source>
        <dbReference type="ARBA" id="ARBA00023125"/>
    </source>
</evidence>
<dbReference type="SMART" id="SM00430">
    <property type="entry name" value="HOLI"/>
    <property type="match status" value="1"/>
</dbReference>
<feature type="domain" description="Nuclear receptor" evidence="11">
    <location>
        <begin position="202"/>
        <end position="277"/>
    </location>
</feature>
<organism evidence="13 14">
    <name type="scientific">Caenorhabditis briggsae</name>
    <dbReference type="NCBI Taxonomy" id="6238"/>
    <lineage>
        <taxon>Eukaryota</taxon>
        <taxon>Metazoa</taxon>
        <taxon>Ecdysozoa</taxon>
        <taxon>Nematoda</taxon>
        <taxon>Chromadorea</taxon>
        <taxon>Rhabditida</taxon>
        <taxon>Rhabditina</taxon>
        <taxon>Rhabditomorpha</taxon>
        <taxon>Rhabditoidea</taxon>
        <taxon>Rhabditidae</taxon>
        <taxon>Peloderinae</taxon>
        <taxon>Caenorhabditis</taxon>
    </lineage>
</organism>
<dbReference type="SUPFAM" id="SSF48508">
    <property type="entry name" value="Nuclear receptor ligand-binding domain"/>
    <property type="match status" value="1"/>
</dbReference>
<dbReference type="Pfam" id="PF00105">
    <property type="entry name" value="zf-C4"/>
    <property type="match status" value="1"/>
</dbReference>
<dbReference type="EMBL" id="CP092624">
    <property type="protein sequence ID" value="UMM32745.1"/>
    <property type="molecule type" value="Genomic_DNA"/>
</dbReference>
<evidence type="ECO:0000256" key="7">
    <source>
        <dbReference type="ARBA" id="ARBA00023163"/>
    </source>
</evidence>
<dbReference type="GO" id="GO:0003700">
    <property type="term" value="F:DNA-binding transcription factor activity"/>
    <property type="evidence" value="ECO:0007669"/>
    <property type="project" value="InterPro"/>
</dbReference>
<keyword evidence="8" id="KW-0675">Receptor</keyword>
<keyword evidence="6" id="KW-0238">DNA-binding</keyword>
<evidence type="ECO:0000256" key="1">
    <source>
        <dbReference type="ARBA" id="ARBA00005993"/>
    </source>
</evidence>
<dbReference type="PROSITE" id="PS51843">
    <property type="entry name" value="NR_LBD"/>
    <property type="match status" value="1"/>
</dbReference>
<dbReference type="SMART" id="SM00399">
    <property type="entry name" value="ZnF_C4"/>
    <property type="match status" value="1"/>
</dbReference>
<dbReference type="AlphaFoldDB" id="A0AAE9F209"/>
<accession>A0AAE9F209</accession>
<dbReference type="InterPro" id="IPR001628">
    <property type="entry name" value="Znf_hrmn_rcpt"/>
</dbReference>
<keyword evidence="10" id="KW-0732">Signal</keyword>
<dbReference type="Pfam" id="PF00104">
    <property type="entry name" value="Hormone_recep"/>
    <property type="match status" value="1"/>
</dbReference>
<dbReference type="PROSITE" id="PS51030">
    <property type="entry name" value="NUCLEAR_REC_DBD_2"/>
    <property type="match status" value="1"/>
</dbReference>
<keyword evidence="2" id="KW-0479">Metal-binding</keyword>
<protein>
    <submittedName>
        <fullName evidence="13">Uncharacterized protein</fullName>
    </submittedName>
</protein>
<evidence type="ECO:0000313" key="13">
    <source>
        <dbReference type="EMBL" id="UMM32745.1"/>
    </source>
</evidence>
<name>A0AAE9F209_CAEBR</name>
<evidence type="ECO:0000313" key="14">
    <source>
        <dbReference type="Proteomes" id="UP000829354"/>
    </source>
</evidence>
<reference evidence="13 14" key="1">
    <citation type="submission" date="2022-04" db="EMBL/GenBank/DDBJ databases">
        <title>Chromosome-level reference genomes for two strains of Caenorhabditis briggsae: an improved platform for comparative genomics.</title>
        <authorList>
            <person name="Stevens L."/>
            <person name="Andersen E."/>
        </authorList>
    </citation>
    <scope>NUCLEOTIDE SEQUENCE [LARGE SCALE GENOMIC DNA]</scope>
    <source>
        <strain evidence="13">VX34</strain>
        <tissue evidence="13">Whole-organism</tissue>
    </source>
</reference>
<dbReference type="Gene3D" id="3.30.50.10">
    <property type="entry name" value="Erythroid Transcription Factor GATA-1, subunit A"/>
    <property type="match status" value="1"/>
</dbReference>
<evidence type="ECO:0000259" key="11">
    <source>
        <dbReference type="PROSITE" id="PS51030"/>
    </source>
</evidence>
<feature type="chain" id="PRO_5042256820" evidence="10">
    <location>
        <begin position="23"/>
        <end position="528"/>
    </location>
</feature>
<sequence length="528" mass="59190">MFSFKATLAIFASIALLSGGYGLKLPVEDIGGSVGNVIGNGKECVGGIVESLLGQTERGRAKRSPRCRVFGIETAGVVDGDLGITFRKPGAPLDVKIDGPKMSEDRRTASEDQKDRWTSEFSNGWMLCMDCNGCIGTSWKNSAVDKGLLVKKGRCCGVNCLDDVNPQIYVAITTAYIIPLSRFPSPTQIGLYPYQVKMVHVAKKCVICARLTSDFSYGVDCCSACKMFFRRHVVKEALLKPCLSGNQACPKDFLAGCQFCRFHKCLQSGMTLEPLVPKLPLEELFEKLSDFDRHRNRILSDYYPLDPDLNVSTILFFKKLKYQQRNDWIPMKCSSWIYISSIATIEFMKKLPFIYLAKSSDQLILVKSSFIKVSSFSAASRAYFSNQHALSFPDGSDVLPFTPDVKGLEEIWNRIRTRLVSKFIELQLSKEEFLLVLILIFCNPALLDLSETGQILVSTYQSVYSNALFEYCMETYEKLGPCRYTELLSLITLAEKHLEDVNNYFVILQLHGIDFLIPAVVKEGINLI</sequence>
<evidence type="ECO:0000256" key="8">
    <source>
        <dbReference type="ARBA" id="ARBA00023170"/>
    </source>
</evidence>
<dbReference type="InterPro" id="IPR013088">
    <property type="entry name" value="Znf_NHR/GATA"/>
</dbReference>
<feature type="domain" description="NR LBD" evidence="12">
    <location>
        <begin position="280"/>
        <end position="527"/>
    </location>
</feature>
<evidence type="ECO:0000256" key="2">
    <source>
        <dbReference type="ARBA" id="ARBA00022723"/>
    </source>
</evidence>
<dbReference type="GO" id="GO:0008270">
    <property type="term" value="F:zinc ion binding"/>
    <property type="evidence" value="ECO:0007669"/>
    <property type="project" value="UniProtKB-KW"/>
</dbReference>
<keyword evidence="7" id="KW-0804">Transcription</keyword>
<dbReference type="Gene3D" id="1.10.565.10">
    <property type="entry name" value="Retinoid X Receptor"/>
    <property type="match status" value="1"/>
</dbReference>
<gene>
    <name evidence="13" type="ORF">L5515_006437</name>
</gene>
<evidence type="ECO:0000256" key="10">
    <source>
        <dbReference type="SAM" id="SignalP"/>
    </source>
</evidence>
<dbReference type="GO" id="GO:0043565">
    <property type="term" value="F:sequence-specific DNA binding"/>
    <property type="evidence" value="ECO:0007669"/>
    <property type="project" value="InterPro"/>
</dbReference>
<dbReference type="Proteomes" id="UP000829354">
    <property type="component" value="Chromosome V"/>
</dbReference>
<dbReference type="SUPFAM" id="SSF57716">
    <property type="entry name" value="Glucocorticoid receptor-like (DNA-binding domain)"/>
    <property type="match status" value="1"/>
</dbReference>
<keyword evidence="3" id="KW-0863">Zinc-finger</keyword>
<dbReference type="InterPro" id="IPR000536">
    <property type="entry name" value="Nucl_hrmn_rcpt_lig-bd"/>
</dbReference>
<comment type="similarity">
    <text evidence="1">Belongs to the nuclear hormone receptor family.</text>
</comment>
<dbReference type="PRINTS" id="PR00047">
    <property type="entry name" value="STROIDFINGER"/>
</dbReference>
<evidence type="ECO:0000256" key="4">
    <source>
        <dbReference type="ARBA" id="ARBA00022833"/>
    </source>
</evidence>
<dbReference type="PANTHER" id="PTHR45886:SF18">
    <property type="entry name" value="NR LBD DOMAIN-CONTAINING PROTEIN-RELATED"/>
    <property type="match status" value="1"/>
</dbReference>
<feature type="signal peptide" evidence="10">
    <location>
        <begin position="1"/>
        <end position="22"/>
    </location>
</feature>
<keyword evidence="4" id="KW-0862">Zinc</keyword>
<evidence type="ECO:0000256" key="3">
    <source>
        <dbReference type="ARBA" id="ARBA00022771"/>
    </source>
</evidence>
<keyword evidence="9" id="KW-0539">Nucleus</keyword>